<name>A0A3A9W3I7_9ACTN</name>
<comment type="caution">
    <text evidence="3">The sequence shown here is derived from an EMBL/GenBank/DDBJ whole genome shotgun (WGS) entry which is preliminary data.</text>
</comment>
<proteinExistence type="predicted"/>
<keyword evidence="3" id="KW-0489">Methyltransferase</keyword>
<dbReference type="Gene3D" id="3.40.50.150">
    <property type="entry name" value="Vaccinia Virus protein VP39"/>
    <property type="match status" value="1"/>
</dbReference>
<dbReference type="AlphaFoldDB" id="A0A3A9W3I7"/>
<dbReference type="InterPro" id="IPR029063">
    <property type="entry name" value="SAM-dependent_MTases_sf"/>
</dbReference>
<protein>
    <submittedName>
        <fullName evidence="3">Methyltransferase domain-containing protein</fullName>
    </submittedName>
</protein>
<organism evidence="3 6">
    <name type="scientific">Streptomyces radicis</name>
    <dbReference type="NCBI Taxonomy" id="1750517"/>
    <lineage>
        <taxon>Bacteria</taxon>
        <taxon>Bacillati</taxon>
        <taxon>Actinomycetota</taxon>
        <taxon>Actinomycetes</taxon>
        <taxon>Kitasatosporales</taxon>
        <taxon>Streptomycetaceae</taxon>
        <taxon>Streptomyces</taxon>
    </lineage>
</organism>
<dbReference type="Proteomes" id="UP000275024">
    <property type="component" value="Unassembled WGS sequence"/>
</dbReference>
<keyword evidence="3" id="KW-0808">Transferase</keyword>
<keyword evidence="5" id="KW-1185">Reference proteome</keyword>
<evidence type="ECO:0000313" key="5">
    <source>
        <dbReference type="Proteomes" id="UP000268652"/>
    </source>
</evidence>
<dbReference type="Proteomes" id="UP000268652">
    <property type="component" value="Unassembled WGS sequence"/>
</dbReference>
<evidence type="ECO:0000259" key="2">
    <source>
        <dbReference type="Pfam" id="PF03372"/>
    </source>
</evidence>
<dbReference type="EMBL" id="RBDX01000044">
    <property type="protein sequence ID" value="RKN03774.1"/>
    <property type="molecule type" value="Genomic_DNA"/>
</dbReference>
<evidence type="ECO:0000313" key="6">
    <source>
        <dbReference type="Proteomes" id="UP000275024"/>
    </source>
</evidence>
<dbReference type="InterPro" id="IPR036691">
    <property type="entry name" value="Endo/exonu/phosph_ase_sf"/>
</dbReference>
<dbReference type="OrthoDB" id="224775at2"/>
<gene>
    <name evidence="4" type="ORF">D7318_30370</name>
    <name evidence="3" type="ORF">D7319_30720</name>
</gene>
<dbReference type="Pfam" id="PF03372">
    <property type="entry name" value="Exo_endo_phos"/>
    <property type="match status" value="1"/>
</dbReference>
<evidence type="ECO:0000313" key="3">
    <source>
        <dbReference type="EMBL" id="RKN03774.1"/>
    </source>
</evidence>
<sequence length="445" mass="47173">MLLASVNLNKRLGAAGARSHLAAWLREHGVKAVLAQEPFKPTDPTPPALGGFTFAGGDGHLAAWTSEDLAPPAVSSPRTWVQRIELEWLLVLQVHLDAYAGASRASQLAELAAMAAAEDGRPLLISGDFNLAPRPEDGLFGEETSTFTTDAERQTLRQLMQRAGLVDTTAETAPAFTFERVFSGKPSRFRCDLALLSDHLTATTTVTPDASVRSGPKAFTDHSALLIDLPVTGQAAEPDDVLFALSELTGQGSAAPAPREYQPHKTAMSRQGPSPASRAVTEHLTGPLGVQSVLDHGCGRGADVAHYRSAGLDAEGFDPHDDFGWPRPERTGFDLVTSMFVLNVLPDPWQRIQALKDAASFARPGGHVVVVTRSPEEITKAAADGSWTAHHDGFWSSQSKGTFQRGIDPGEITALARRAGLAPAAGAPVLPLPGVCHAVLANPRT</sequence>
<dbReference type="SUPFAM" id="SSF53335">
    <property type="entry name" value="S-adenosyl-L-methionine-dependent methyltransferases"/>
    <property type="match status" value="1"/>
</dbReference>
<accession>A0A3A9W3I7</accession>
<dbReference type="InterPro" id="IPR005135">
    <property type="entry name" value="Endo/exonuclease/phosphatase"/>
</dbReference>
<dbReference type="RefSeq" id="WP_120700468.1">
    <property type="nucleotide sequence ID" value="NZ_RBDX01000044.1"/>
</dbReference>
<dbReference type="SUPFAM" id="SSF56219">
    <property type="entry name" value="DNase I-like"/>
    <property type="match status" value="1"/>
</dbReference>
<dbReference type="GO" id="GO:0032259">
    <property type="term" value="P:methylation"/>
    <property type="evidence" value="ECO:0007669"/>
    <property type="project" value="UniProtKB-KW"/>
</dbReference>
<dbReference type="Gene3D" id="3.60.10.10">
    <property type="entry name" value="Endonuclease/exonuclease/phosphatase"/>
    <property type="match status" value="1"/>
</dbReference>
<reference evidence="5 6" key="1">
    <citation type="submission" date="2018-09" db="EMBL/GenBank/DDBJ databases">
        <title>Streptomyces sp. nov. DS1-2, an endophytic actinomycete isolated from roots of Dendrobium scabrilingue.</title>
        <authorList>
            <person name="Kuncharoen N."/>
            <person name="Kudo T."/>
            <person name="Ohkuma M."/>
            <person name="Yuki M."/>
            <person name="Tanasupawat S."/>
        </authorList>
    </citation>
    <scope>NUCLEOTIDE SEQUENCE [LARGE SCALE GENOMIC DNA]</scope>
    <source>
        <strain evidence="3 6">AZ1-7</strain>
        <strain evidence="4 5">DS1-2</strain>
    </source>
</reference>
<dbReference type="EMBL" id="RBDY01000043">
    <property type="protein sequence ID" value="RKN13855.1"/>
    <property type="molecule type" value="Genomic_DNA"/>
</dbReference>
<evidence type="ECO:0000313" key="4">
    <source>
        <dbReference type="EMBL" id="RKN13855.1"/>
    </source>
</evidence>
<dbReference type="GO" id="GO:0008168">
    <property type="term" value="F:methyltransferase activity"/>
    <property type="evidence" value="ECO:0007669"/>
    <property type="project" value="UniProtKB-KW"/>
</dbReference>
<dbReference type="Pfam" id="PF13489">
    <property type="entry name" value="Methyltransf_23"/>
    <property type="match status" value="1"/>
</dbReference>
<evidence type="ECO:0000256" key="1">
    <source>
        <dbReference type="SAM" id="MobiDB-lite"/>
    </source>
</evidence>
<feature type="region of interest" description="Disordered" evidence="1">
    <location>
        <begin position="252"/>
        <end position="279"/>
    </location>
</feature>
<feature type="domain" description="Endonuclease/exonuclease/phosphatase" evidence="2">
    <location>
        <begin position="6"/>
        <end position="222"/>
    </location>
</feature>